<dbReference type="Gramene" id="TuG1812G0100002770.01.T03">
    <property type="protein sequence ID" value="TuG1812G0100002770.01.T03"/>
    <property type="gene ID" value="TuG1812G0100002770.01"/>
</dbReference>
<reference evidence="3" key="1">
    <citation type="journal article" date="2013" name="Nature">
        <title>Draft genome of the wheat A-genome progenitor Triticum urartu.</title>
        <authorList>
            <person name="Ling H.Q."/>
            <person name="Zhao S."/>
            <person name="Liu D."/>
            <person name="Wang J."/>
            <person name="Sun H."/>
            <person name="Zhang C."/>
            <person name="Fan H."/>
            <person name="Li D."/>
            <person name="Dong L."/>
            <person name="Tao Y."/>
            <person name="Gao C."/>
            <person name="Wu H."/>
            <person name="Li Y."/>
            <person name="Cui Y."/>
            <person name="Guo X."/>
            <person name="Zheng S."/>
            <person name="Wang B."/>
            <person name="Yu K."/>
            <person name="Liang Q."/>
            <person name="Yang W."/>
            <person name="Lou X."/>
            <person name="Chen J."/>
            <person name="Feng M."/>
            <person name="Jian J."/>
            <person name="Zhang X."/>
            <person name="Luo G."/>
            <person name="Jiang Y."/>
            <person name="Liu J."/>
            <person name="Wang Z."/>
            <person name="Sha Y."/>
            <person name="Zhang B."/>
            <person name="Wu H."/>
            <person name="Tang D."/>
            <person name="Shen Q."/>
            <person name="Xue P."/>
            <person name="Zou S."/>
            <person name="Wang X."/>
            <person name="Liu X."/>
            <person name="Wang F."/>
            <person name="Yang Y."/>
            <person name="An X."/>
            <person name="Dong Z."/>
            <person name="Zhang K."/>
            <person name="Zhang X."/>
            <person name="Luo M.C."/>
            <person name="Dvorak J."/>
            <person name="Tong Y."/>
            <person name="Wang J."/>
            <person name="Yang H."/>
            <person name="Li Z."/>
            <person name="Wang D."/>
            <person name="Zhang A."/>
            <person name="Wang J."/>
        </authorList>
    </citation>
    <scope>NUCLEOTIDE SEQUENCE</scope>
    <source>
        <strain evidence="3">cv. G1812</strain>
    </source>
</reference>
<dbReference type="EnsemblPlants" id="TuG1812G0100002770.01.T02">
    <property type="protein sequence ID" value="TuG1812G0100002770.01.T02"/>
    <property type="gene ID" value="TuG1812G0100002770.01"/>
</dbReference>
<evidence type="ECO:0000313" key="2">
    <source>
        <dbReference type="EnsemblPlants" id="TuG1812G0100002770.01.T02"/>
    </source>
</evidence>
<dbReference type="InterPro" id="IPR017853">
    <property type="entry name" value="GH"/>
</dbReference>
<dbReference type="GO" id="GO:0006508">
    <property type="term" value="P:proteolysis"/>
    <property type="evidence" value="ECO:0007669"/>
    <property type="project" value="InterPro"/>
</dbReference>
<dbReference type="AlphaFoldDB" id="A0A8R7P063"/>
<dbReference type="KEGG" id="tua:125515407"/>
<reference evidence="2" key="3">
    <citation type="submission" date="2022-06" db="UniProtKB">
        <authorList>
            <consortium name="EnsemblPlants"/>
        </authorList>
    </citation>
    <scope>IDENTIFICATION</scope>
</reference>
<dbReference type="InterPro" id="IPR000668">
    <property type="entry name" value="Peptidase_C1A_C"/>
</dbReference>
<dbReference type="OrthoDB" id="190265at2759"/>
<sequence length="117" mass="12838">MPTTTTGVDPAAKRHISGQRWWPAPKLQGDPGMKGVLATCVSRSADLYQVNQRKPHHGVNFIIAHDGFTLCDLVSYNLKGHCGACWAFCVVECLQDRFCIPNGMDISLSVNKHLSPC</sequence>
<name>A0A8R7P063_TRIUA</name>
<evidence type="ECO:0000313" key="3">
    <source>
        <dbReference type="Proteomes" id="UP000015106"/>
    </source>
</evidence>
<dbReference type="SUPFAM" id="SSF51445">
    <property type="entry name" value="(Trans)glycosidases"/>
    <property type="match status" value="1"/>
</dbReference>
<organism evidence="2 3">
    <name type="scientific">Triticum urartu</name>
    <name type="common">Red wild einkorn</name>
    <name type="synonym">Crithodium urartu</name>
    <dbReference type="NCBI Taxonomy" id="4572"/>
    <lineage>
        <taxon>Eukaryota</taxon>
        <taxon>Viridiplantae</taxon>
        <taxon>Streptophyta</taxon>
        <taxon>Embryophyta</taxon>
        <taxon>Tracheophyta</taxon>
        <taxon>Spermatophyta</taxon>
        <taxon>Magnoliopsida</taxon>
        <taxon>Liliopsida</taxon>
        <taxon>Poales</taxon>
        <taxon>Poaceae</taxon>
        <taxon>BOP clade</taxon>
        <taxon>Pooideae</taxon>
        <taxon>Triticodae</taxon>
        <taxon>Triticeae</taxon>
        <taxon>Triticinae</taxon>
        <taxon>Triticum</taxon>
    </lineage>
</organism>
<dbReference type="EnsemblPlants" id="TuG1812G0100002770.01.T01">
    <property type="protein sequence ID" value="TuG1812G0100002770.01.T01"/>
    <property type="gene ID" value="TuG1812G0100002770.01"/>
</dbReference>
<evidence type="ECO:0000259" key="1">
    <source>
        <dbReference type="Pfam" id="PF00112"/>
    </source>
</evidence>
<feature type="domain" description="Peptidase C1A papain C-terminal" evidence="1">
    <location>
        <begin position="77"/>
        <end position="114"/>
    </location>
</feature>
<reference evidence="2" key="2">
    <citation type="submission" date="2018-03" db="EMBL/GenBank/DDBJ databases">
        <title>The Triticum urartu genome reveals the dynamic nature of wheat genome evolution.</title>
        <authorList>
            <person name="Ling H."/>
            <person name="Ma B."/>
            <person name="Shi X."/>
            <person name="Liu H."/>
            <person name="Dong L."/>
            <person name="Sun H."/>
            <person name="Cao Y."/>
            <person name="Gao Q."/>
            <person name="Zheng S."/>
            <person name="Li Y."/>
            <person name="Yu Y."/>
            <person name="Du H."/>
            <person name="Qi M."/>
            <person name="Li Y."/>
            <person name="Yu H."/>
            <person name="Cui Y."/>
            <person name="Wang N."/>
            <person name="Chen C."/>
            <person name="Wu H."/>
            <person name="Zhao Y."/>
            <person name="Zhang J."/>
            <person name="Li Y."/>
            <person name="Zhou W."/>
            <person name="Zhang B."/>
            <person name="Hu W."/>
            <person name="Eijk M."/>
            <person name="Tang J."/>
            <person name="Witsenboer H."/>
            <person name="Zhao S."/>
            <person name="Li Z."/>
            <person name="Zhang A."/>
            <person name="Wang D."/>
            <person name="Liang C."/>
        </authorList>
    </citation>
    <scope>NUCLEOTIDE SEQUENCE [LARGE SCALE GENOMIC DNA]</scope>
    <source>
        <strain evidence="2">cv. G1812</strain>
    </source>
</reference>
<dbReference type="SUPFAM" id="SSF54001">
    <property type="entry name" value="Cysteine proteinases"/>
    <property type="match status" value="1"/>
</dbReference>
<dbReference type="Proteomes" id="UP000015106">
    <property type="component" value="Chromosome 1"/>
</dbReference>
<protein>
    <recommendedName>
        <fullName evidence="1">Peptidase C1A papain C-terminal domain-containing protein</fullName>
    </recommendedName>
</protein>
<gene>
    <name evidence="2" type="primary">LOC125515407</name>
</gene>
<dbReference type="Gramene" id="TuG1812G0100002770.01.T01">
    <property type="protein sequence ID" value="TuG1812G0100002770.01.T01"/>
    <property type="gene ID" value="TuG1812G0100002770.01"/>
</dbReference>
<dbReference type="RefSeq" id="XP_048536834.1">
    <property type="nucleotide sequence ID" value="XM_048680877.1"/>
</dbReference>
<dbReference type="GeneID" id="125515407"/>
<dbReference type="EnsemblPlants" id="TuG1812G0100002770.01.T03">
    <property type="protein sequence ID" value="TuG1812G0100002770.01.T03"/>
    <property type="gene ID" value="TuG1812G0100002770.01"/>
</dbReference>
<dbReference type="PANTHER" id="PTHR43002">
    <property type="entry name" value="GLYCOGEN DEBRANCHING ENZYME"/>
    <property type="match status" value="1"/>
</dbReference>
<proteinExistence type="predicted"/>
<dbReference type="Gramene" id="TuG1812G0100002770.01.T02">
    <property type="protein sequence ID" value="TuG1812G0100002770.01.T02"/>
    <property type="gene ID" value="TuG1812G0100002770.01"/>
</dbReference>
<dbReference type="InterPro" id="IPR038765">
    <property type="entry name" value="Papain-like_cys_pep_sf"/>
</dbReference>
<keyword evidence="3" id="KW-1185">Reference proteome</keyword>
<dbReference type="Gene3D" id="3.20.20.80">
    <property type="entry name" value="Glycosidases"/>
    <property type="match status" value="1"/>
</dbReference>
<dbReference type="Pfam" id="PF00112">
    <property type="entry name" value="Peptidase_C1"/>
    <property type="match status" value="1"/>
</dbReference>
<accession>A0A8R7P063</accession>
<dbReference type="GO" id="GO:0008234">
    <property type="term" value="F:cysteine-type peptidase activity"/>
    <property type="evidence" value="ECO:0007669"/>
    <property type="project" value="InterPro"/>
</dbReference>